<dbReference type="Proteomes" id="UP000886851">
    <property type="component" value="Unassembled WGS sequence"/>
</dbReference>
<reference evidence="2" key="1">
    <citation type="journal article" date="2021" name="PeerJ">
        <title>Extensive microbial diversity within the chicken gut microbiome revealed by metagenomics and culture.</title>
        <authorList>
            <person name="Gilroy R."/>
            <person name="Ravi A."/>
            <person name="Getino M."/>
            <person name="Pursley I."/>
            <person name="Horton D.L."/>
            <person name="Alikhan N.F."/>
            <person name="Baker D."/>
            <person name="Gharbi K."/>
            <person name="Hall N."/>
            <person name="Watson M."/>
            <person name="Adriaenssens E.M."/>
            <person name="Foster-Nyarko E."/>
            <person name="Jarju S."/>
            <person name="Secka A."/>
            <person name="Antonio M."/>
            <person name="Oren A."/>
            <person name="Chaudhuri R.R."/>
            <person name="La Ragione R."/>
            <person name="Hildebrand F."/>
            <person name="Pallen M.J."/>
        </authorList>
    </citation>
    <scope>NUCLEOTIDE SEQUENCE</scope>
    <source>
        <strain evidence="2">Gambia2-208</strain>
    </source>
</reference>
<evidence type="ECO:0000313" key="3">
    <source>
        <dbReference type="Proteomes" id="UP000886851"/>
    </source>
</evidence>
<keyword evidence="1" id="KW-0732">Signal</keyword>
<comment type="caution">
    <text evidence="2">The sequence shown here is derived from an EMBL/GenBank/DDBJ whole genome shotgun (WGS) entry which is preliminary data.</text>
</comment>
<gene>
    <name evidence="2" type="ORF">H9824_08770</name>
</gene>
<accession>A0A9D2CM31</accession>
<dbReference type="AlphaFoldDB" id="A0A9D2CM31"/>
<name>A0A9D2CM31_9BACE</name>
<proteinExistence type="predicted"/>
<evidence type="ECO:0000313" key="2">
    <source>
        <dbReference type="EMBL" id="HIY88781.1"/>
    </source>
</evidence>
<organism evidence="2 3">
    <name type="scientific">Candidatus Bacteroides pullicola</name>
    <dbReference type="NCBI Taxonomy" id="2838475"/>
    <lineage>
        <taxon>Bacteria</taxon>
        <taxon>Pseudomonadati</taxon>
        <taxon>Bacteroidota</taxon>
        <taxon>Bacteroidia</taxon>
        <taxon>Bacteroidales</taxon>
        <taxon>Bacteroidaceae</taxon>
        <taxon>Bacteroides</taxon>
    </lineage>
</organism>
<feature type="chain" id="PRO_5038514673" evidence="1">
    <location>
        <begin position="21"/>
        <end position="117"/>
    </location>
</feature>
<protein>
    <submittedName>
        <fullName evidence="2">Uncharacterized protein</fullName>
    </submittedName>
</protein>
<sequence length="117" mass="13240">MRRFGLTLVAAFCLASVSFAAGNQPTNEKWEGNINVSKLSSYLKLTGSQQEEVANICDFFNEQMKRANSSKKNQEKLLRNAIYGNLKLMKKALDEKQYAEYTKVLNVTLKNKGIEVK</sequence>
<evidence type="ECO:0000256" key="1">
    <source>
        <dbReference type="SAM" id="SignalP"/>
    </source>
</evidence>
<dbReference type="EMBL" id="DXCV01000060">
    <property type="protein sequence ID" value="HIY88781.1"/>
    <property type="molecule type" value="Genomic_DNA"/>
</dbReference>
<reference evidence="2" key="2">
    <citation type="submission" date="2021-04" db="EMBL/GenBank/DDBJ databases">
        <authorList>
            <person name="Gilroy R."/>
        </authorList>
    </citation>
    <scope>NUCLEOTIDE SEQUENCE</scope>
    <source>
        <strain evidence="2">Gambia2-208</strain>
    </source>
</reference>
<feature type="signal peptide" evidence="1">
    <location>
        <begin position="1"/>
        <end position="20"/>
    </location>
</feature>